<evidence type="ECO:0000313" key="7">
    <source>
        <dbReference type="EMBL" id="EYU21745.1"/>
    </source>
</evidence>
<dbReference type="Gene3D" id="3.30.559.10">
    <property type="entry name" value="Chloramphenicol acetyltransferase-like domain"/>
    <property type="match status" value="2"/>
</dbReference>
<dbReference type="GO" id="GO:0050266">
    <property type="term" value="F:rosmarinate synthase activity"/>
    <property type="evidence" value="ECO:0007669"/>
    <property type="project" value="UniProtKB-EC"/>
</dbReference>
<comment type="similarity">
    <text evidence="1">Belongs to the plant acyltransferase family.</text>
</comment>
<dbReference type="EMBL" id="KI632223">
    <property type="protein sequence ID" value="EYU21745.1"/>
    <property type="molecule type" value="Genomic_DNA"/>
</dbReference>
<dbReference type="STRING" id="4155.A0A022Q5E1"/>
<dbReference type="Pfam" id="PF02458">
    <property type="entry name" value="Transferase"/>
    <property type="match status" value="1"/>
</dbReference>
<evidence type="ECO:0000256" key="6">
    <source>
        <dbReference type="ARBA" id="ARBA00073413"/>
    </source>
</evidence>
<dbReference type="GO" id="GO:0016747">
    <property type="term" value="F:acyltransferase activity, transferring groups other than amino-acyl groups"/>
    <property type="evidence" value="ECO:0000318"/>
    <property type="project" value="GO_Central"/>
</dbReference>
<dbReference type="PhylomeDB" id="A0A022Q5E1"/>
<accession>A0A022Q5E1</accession>
<evidence type="ECO:0000256" key="3">
    <source>
        <dbReference type="ARBA" id="ARBA00023315"/>
    </source>
</evidence>
<dbReference type="InterPro" id="IPR050317">
    <property type="entry name" value="Plant_Fungal_Acyltransferase"/>
</dbReference>
<evidence type="ECO:0000256" key="5">
    <source>
        <dbReference type="ARBA" id="ARBA00066415"/>
    </source>
</evidence>
<dbReference type="KEGG" id="egt:105975542"/>
<dbReference type="AlphaFoldDB" id="A0A022Q5E1"/>
<reference evidence="7 8" key="1">
    <citation type="journal article" date="2013" name="Proc. Natl. Acad. Sci. U.S.A.">
        <title>Fine-scale variation in meiotic recombination in Mimulus inferred from population shotgun sequencing.</title>
        <authorList>
            <person name="Hellsten U."/>
            <person name="Wright K.M."/>
            <person name="Jenkins J."/>
            <person name="Shu S."/>
            <person name="Yuan Y."/>
            <person name="Wessler S.R."/>
            <person name="Schmutz J."/>
            <person name="Willis J.H."/>
            <person name="Rokhsar D.S."/>
        </authorList>
    </citation>
    <scope>NUCLEOTIDE SEQUENCE [LARGE SCALE GENOMIC DNA]</scope>
    <source>
        <strain evidence="8">cv. DUN x IM62</strain>
    </source>
</reference>
<dbReference type="eggNOG" id="ENOG502QTJX">
    <property type="taxonomic scope" value="Eukaryota"/>
</dbReference>
<comment type="catalytic activity">
    <reaction evidence="4">
        <text>(2R)-3-(3,4-dihydroxyphenyl)lactate + (E)-caffeoyl-CoA = (R)-rosmarinate + CoA</text>
        <dbReference type="Rhea" id="RHEA:22344"/>
        <dbReference type="ChEBI" id="CHEBI:57287"/>
        <dbReference type="ChEBI" id="CHEBI:71492"/>
        <dbReference type="ChEBI" id="CHEBI:71493"/>
        <dbReference type="ChEBI" id="CHEBI:87136"/>
        <dbReference type="EC" id="2.3.1.140"/>
    </reaction>
</comment>
<evidence type="ECO:0000313" key="8">
    <source>
        <dbReference type="Proteomes" id="UP000030748"/>
    </source>
</evidence>
<dbReference type="PANTHER" id="PTHR31642">
    <property type="entry name" value="TRICHOTHECENE 3-O-ACETYLTRANSFERASE"/>
    <property type="match status" value="1"/>
</dbReference>
<evidence type="ECO:0000256" key="2">
    <source>
        <dbReference type="ARBA" id="ARBA00022679"/>
    </source>
</evidence>
<dbReference type="EC" id="2.3.1.140" evidence="5"/>
<keyword evidence="2" id="KW-0808">Transferase</keyword>
<evidence type="ECO:0000256" key="4">
    <source>
        <dbReference type="ARBA" id="ARBA00051052"/>
    </source>
</evidence>
<keyword evidence="3" id="KW-0012">Acyltransferase</keyword>
<keyword evidence="8" id="KW-1185">Reference proteome</keyword>
<gene>
    <name evidence="7" type="ORF">MIMGU_mgv1a006579mg</name>
</gene>
<dbReference type="PANTHER" id="PTHR31642:SF11">
    <property type="entry name" value="SHIKIMATE O-HYDROXYCINNAMOYLTRANSFERASE"/>
    <property type="match status" value="1"/>
</dbReference>
<dbReference type="OMA" id="SWHHAVG"/>
<dbReference type="Proteomes" id="UP000030748">
    <property type="component" value="Unassembled WGS sequence"/>
</dbReference>
<name>A0A022Q5E1_ERYGU</name>
<dbReference type="FunFam" id="3.30.559.10:FF:000015">
    <property type="entry name" value="Spermidine hydroxycinnamoyl transferase"/>
    <property type="match status" value="1"/>
</dbReference>
<proteinExistence type="inferred from homology"/>
<dbReference type="FunFam" id="3.30.559.10:FF:000008">
    <property type="entry name" value="Tryptamine hydroxycinnamoyl transferase"/>
    <property type="match status" value="1"/>
</dbReference>
<protein>
    <recommendedName>
        <fullName evidence="6">Rosmarinate synthase</fullName>
        <ecNumber evidence="5">2.3.1.140</ecNumber>
    </recommendedName>
</protein>
<dbReference type="OrthoDB" id="671439at2759"/>
<evidence type="ECO:0000256" key="1">
    <source>
        <dbReference type="ARBA" id="ARBA00009861"/>
    </source>
</evidence>
<sequence>MKLYVKKSTLVRPAAETPRVSLWNSNLDLVMPNFHVPIIYFYRRPTAAADFFDAAVLTAALARVMVPFYPVAGRLKKDVNGRFEIDCNAEGALFVEAESDGRLDDFGEYFSPTSELRCLVPAVDYSLDISAYPLLVLQVTHFKCGGVSLGVGIQHHVVDGLSGIHFMNTWSDMARGHGAPALPPSIDRNILRARNPPRSEFEHIEYHYPPTPASSDEDRSTTTAVSVLKLSNNQLNSLKSKFKSPDGNSSYTSYEMVAAHIWRCATTARRLAPEQETKVYIATDGRSRLLPPPPPGYFGNVVFTAAPVAASGDIRAQPVGYAAGKIRDALARMDDEYMRSALDYLELQDDVKALVRGPHTFRCPNMGITSWVRMPAYVADFGWGGPVYVGPGMVAYEGLCYLLPPPRSANKDGGGGLLVVISLQKEHMEMFEELLYDI</sequence>
<dbReference type="InterPro" id="IPR023213">
    <property type="entry name" value="CAT-like_dom_sf"/>
</dbReference>
<organism evidence="7 8">
    <name type="scientific">Erythranthe guttata</name>
    <name type="common">Yellow monkey flower</name>
    <name type="synonym">Mimulus guttatus</name>
    <dbReference type="NCBI Taxonomy" id="4155"/>
    <lineage>
        <taxon>Eukaryota</taxon>
        <taxon>Viridiplantae</taxon>
        <taxon>Streptophyta</taxon>
        <taxon>Embryophyta</taxon>
        <taxon>Tracheophyta</taxon>
        <taxon>Spermatophyta</taxon>
        <taxon>Magnoliopsida</taxon>
        <taxon>eudicotyledons</taxon>
        <taxon>Gunneridae</taxon>
        <taxon>Pentapetalae</taxon>
        <taxon>asterids</taxon>
        <taxon>lamiids</taxon>
        <taxon>Lamiales</taxon>
        <taxon>Phrymaceae</taxon>
        <taxon>Erythranthe</taxon>
    </lineage>
</organism>